<feature type="domain" description="C2H2-type" evidence="3">
    <location>
        <begin position="20"/>
        <end position="42"/>
    </location>
</feature>
<comment type="caution">
    <text evidence="4">The sequence shown here is derived from an EMBL/GenBank/DDBJ whole genome shotgun (WGS) entry which is preliminary data.</text>
</comment>
<gene>
    <name evidence="4" type="ORF">TEA_001928</name>
</gene>
<dbReference type="PROSITE" id="PS00028">
    <property type="entry name" value="ZINC_FINGER_C2H2_1"/>
    <property type="match status" value="1"/>
</dbReference>
<sequence>MDIQDQRKTAPSGHESHGVYLCRKCGWPFPNPHPSAKHRRAHKRICGTIEGYKLVDSGEHTHLAVSDDEHGSDDDLRTPSPKIVKKSTNEFSSGGIGERSNRPEDEAFSDAVTEFSYSGFSPVNEERFAGVRVSDKNVENVVEGDPGINRQFKVDATAGTVQLPNSPTNSSQMHNPKVLDTETDLLGSAMSIEDILSSCNSDSVVSSNSKTEELAVGNSSVNGSAGDLSHIKSETFTDSPKETNVGDREMQSSTMLLEQETDVKGCEESNRDEVLSDVAVTPNQTTSEDLKTSDSVTGDQIVESQEKQIHEFGPVMSLHNLTSEVKSCEHMEVVGNTDHIESDSAQDRDVVSHGDSVDGYCIKGEENENAHVLSVANIPVVDHPEIMVEDFQDHKAVKLNFPATLDSGEVLEPVVDDNKDTFYEANSSSFVSNQSDQHIHLSSAELHALEGDLKQEAGGNKVLVAEIPVEGETDTSELNLSSEDLRPNGVEASLETTMSLEIQTDSHLEEQQPHDFHADSSQDILPESTTMGLSDVIPVAISADDAVSHKTDLSVGNNAYDQEKDKTEICDTDGKESGEEVNVELSANIKTSSESVDDFSVYKVNQTTNFIGEKSAMENSDLVENESRDMAVQEKPETNSRMTFESACNLSESEVVDDGMDKVMNLQETETTTYFVSDSGDVGPDASHLRITTQTQSGSQSQQDENSEDAMKEPKFNSKNEVLADTVGVTCEGAKSNNDSGAEASQKISEIPPEHLPAELGFSMKSSATVDNGYCRDDVLGVSGTSTEHLKEERDENFTKQQIEVPAVDVSVDSGSQTDSLEGNWGSVSGAVLSTQSDAVAAINAQALPTTASEAPAQSEMQNPKTTSEGHHSNKSDVFEPPSFMTLVERGDRVDQNAASDDIQAGFPSFTNVDNQSQGRKKNEEIIAKVTNWSTGKQHIPLKSLLGEANLETKLKSPIPKQTPTVTKSNDGSAATVNSILGPEATANQVAAQREMGKEWNSPARYLSDNKKEKRKVKGRPYWVPFVCCSSVN</sequence>
<feature type="compositionally biased region" description="Basic and acidic residues" evidence="2">
    <location>
        <begin position="64"/>
        <end position="77"/>
    </location>
</feature>
<dbReference type="GO" id="GO:0008270">
    <property type="term" value="F:zinc ion binding"/>
    <property type="evidence" value="ECO:0007669"/>
    <property type="project" value="UniProtKB-KW"/>
</dbReference>
<feature type="region of interest" description="Disordered" evidence="2">
    <location>
        <begin position="215"/>
        <end position="253"/>
    </location>
</feature>
<dbReference type="InterPro" id="IPR013087">
    <property type="entry name" value="Znf_C2H2_type"/>
</dbReference>
<name>A0A4S4D4I6_CAMSN</name>
<proteinExistence type="predicted"/>
<feature type="compositionally biased region" description="Basic and acidic residues" evidence="2">
    <location>
        <begin position="709"/>
        <end position="718"/>
    </location>
</feature>
<feature type="compositionally biased region" description="Basic and acidic residues" evidence="2">
    <location>
        <begin position="868"/>
        <end position="878"/>
    </location>
</feature>
<organism evidence="4 5">
    <name type="scientific">Camellia sinensis var. sinensis</name>
    <name type="common">China tea</name>
    <dbReference type="NCBI Taxonomy" id="542762"/>
    <lineage>
        <taxon>Eukaryota</taxon>
        <taxon>Viridiplantae</taxon>
        <taxon>Streptophyta</taxon>
        <taxon>Embryophyta</taxon>
        <taxon>Tracheophyta</taxon>
        <taxon>Spermatophyta</taxon>
        <taxon>Magnoliopsida</taxon>
        <taxon>eudicotyledons</taxon>
        <taxon>Gunneridae</taxon>
        <taxon>Pentapetalae</taxon>
        <taxon>asterids</taxon>
        <taxon>Ericales</taxon>
        <taxon>Theaceae</taxon>
        <taxon>Camellia</taxon>
    </lineage>
</organism>
<accession>A0A4S4D4I6</accession>
<dbReference type="EMBL" id="SDRB02012646">
    <property type="protein sequence ID" value="THF97117.1"/>
    <property type="molecule type" value="Genomic_DNA"/>
</dbReference>
<feature type="region of interest" description="Disordered" evidence="2">
    <location>
        <begin position="990"/>
        <end position="1016"/>
    </location>
</feature>
<keyword evidence="1" id="KW-0479">Metal-binding</keyword>
<dbReference type="Proteomes" id="UP000306102">
    <property type="component" value="Unassembled WGS sequence"/>
</dbReference>
<feature type="compositionally biased region" description="Low complexity" evidence="2">
    <location>
        <begin position="692"/>
        <end position="703"/>
    </location>
</feature>
<keyword evidence="5" id="KW-1185">Reference proteome</keyword>
<feature type="compositionally biased region" description="Basic and acidic residues" evidence="2">
    <location>
        <begin position="229"/>
        <end position="250"/>
    </location>
</feature>
<protein>
    <recommendedName>
        <fullName evidence="3">C2H2-type domain-containing protein</fullName>
    </recommendedName>
</protein>
<dbReference type="PANTHER" id="PTHR35746:SF1">
    <property type="entry name" value="PENTATRICOPEPTIDE REPEAT (PPR) SUPERFAMILY PROTEIN"/>
    <property type="match status" value="1"/>
</dbReference>
<evidence type="ECO:0000259" key="3">
    <source>
        <dbReference type="PROSITE" id="PS50157"/>
    </source>
</evidence>
<dbReference type="AlphaFoldDB" id="A0A4S4D4I6"/>
<keyword evidence="1" id="KW-0863">Zinc-finger</keyword>
<feature type="region of interest" description="Disordered" evidence="2">
    <location>
        <begin position="692"/>
        <end position="720"/>
    </location>
</feature>
<feature type="region of interest" description="Disordered" evidence="2">
    <location>
        <begin position="64"/>
        <end position="106"/>
    </location>
</feature>
<dbReference type="PROSITE" id="PS50157">
    <property type="entry name" value="ZINC_FINGER_C2H2_2"/>
    <property type="match status" value="1"/>
</dbReference>
<evidence type="ECO:0000313" key="5">
    <source>
        <dbReference type="Proteomes" id="UP000306102"/>
    </source>
</evidence>
<evidence type="ECO:0000256" key="1">
    <source>
        <dbReference type="PROSITE-ProRule" id="PRU00042"/>
    </source>
</evidence>
<evidence type="ECO:0000313" key="4">
    <source>
        <dbReference type="EMBL" id="THF97117.1"/>
    </source>
</evidence>
<reference evidence="4 5" key="1">
    <citation type="journal article" date="2018" name="Proc. Natl. Acad. Sci. U.S.A.">
        <title>Draft genome sequence of Camellia sinensis var. sinensis provides insights into the evolution of the tea genome and tea quality.</title>
        <authorList>
            <person name="Wei C."/>
            <person name="Yang H."/>
            <person name="Wang S."/>
            <person name="Zhao J."/>
            <person name="Liu C."/>
            <person name="Gao L."/>
            <person name="Xia E."/>
            <person name="Lu Y."/>
            <person name="Tai Y."/>
            <person name="She G."/>
            <person name="Sun J."/>
            <person name="Cao H."/>
            <person name="Tong W."/>
            <person name="Gao Q."/>
            <person name="Li Y."/>
            <person name="Deng W."/>
            <person name="Jiang X."/>
            <person name="Wang W."/>
            <person name="Chen Q."/>
            <person name="Zhang S."/>
            <person name="Li H."/>
            <person name="Wu J."/>
            <person name="Wang P."/>
            <person name="Li P."/>
            <person name="Shi C."/>
            <person name="Zheng F."/>
            <person name="Jian J."/>
            <person name="Huang B."/>
            <person name="Shan D."/>
            <person name="Shi M."/>
            <person name="Fang C."/>
            <person name="Yue Y."/>
            <person name="Li F."/>
            <person name="Li D."/>
            <person name="Wei S."/>
            <person name="Han B."/>
            <person name="Jiang C."/>
            <person name="Yin Y."/>
            <person name="Xia T."/>
            <person name="Zhang Z."/>
            <person name="Bennetzen J.L."/>
            <person name="Zhao S."/>
            <person name="Wan X."/>
        </authorList>
    </citation>
    <scope>NUCLEOTIDE SEQUENCE [LARGE SCALE GENOMIC DNA]</scope>
    <source>
        <strain evidence="5">cv. Shuchazao</strain>
        <tissue evidence="4">Leaf</tissue>
    </source>
</reference>
<evidence type="ECO:0000256" key="2">
    <source>
        <dbReference type="SAM" id="MobiDB-lite"/>
    </source>
</evidence>
<keyword evidence="1" id="KW-0862">Zinc</keyword>
<dbReference type="PANTHER" id="PTHR35746">
    <property type="entry name" value="PENTATRICOPEPTIDE REPEAT (PPR) SUPERFAMILY PROTEIN"/>
    <property type="match status" value="1"/>
</dbReference>
<feature type="region of interest" description="Disordered" evidence="2">
    <location>
        <begin position="850"/>
        <end position="880"/>
    </location>
</feature>